<protein>
    <submittedName>
        <fullName evidence="1">Uncharacterized protein</fullName>
    </submittedName>
</protein>
<reference evidence="1 2" key="1">
    <citation type="submission" date="2015-06" db="EMBL/GenBank/DDBJ databases">
        <title>Salimicrobium jeotgali MJ3, isolated from Myulchi jeot, a traditional Korean fermented seafood.</title>
        <authorList>
            <person name="Kim K.H."/>
            <person name="Jeon C.O."/>
            <person name="Jin H.M."/>
        </authorList>
    </citation>
    <scope>NUCLEOTIDE SEQUENCE [LARGE SCALE GENOMIC DNA]</scope>
    <source>
        <strain evidence="1 2">MJ3</strain>
        <plasmid evidence="2">psj52</plasmid>
    </source>
</reference>
<dbReference type="EMBL" id="CP011362">
    <property type="protein sequence ID" value="AKG05843.1"/>
    <property type="molecule type" value="Genomic_DNA"/>
</dbReference>
<name>A0AAC8T777_9BACI</name>
<accession>A0AAC8T777</accession>
<sequence length="65" mass="7425">MMRYEIVERLDESKIKQCPQCHRKVSGLNKGAFGGWIECTHCYNDTCLLEYSTLHALEESGECIG</sequence>
<geneLocation type="plasmid" evidence="2">
    <name>psj52</name>
</geneLocation>
<evidence type="ECO:0000313" key="2">
    <source>
        <dbReference type="Proteomes" id="UP000092654"/>
    </source>
</evidence>
<dbReference type="KEGG" id="sje:AAV35_013755"/>
<dbReference type="AlphaFoldDB" id="A0AAC8T777"/>
<dbReference type="Proteomes" id="UP000092654">
    <property type="component" value="Plasmid pSJ52"/>
</dbReference>
<keyword evidence="1" id="KW-0614">Plasmid</keyword>
<evidence type="ECO:0000313" key="1">
    <source>
        <dbReference type="EMBL" id="AKG05843.1"/>
    </source>
</evidence>
<proteinExistence type="predicted"/>
<gene>
    <name evidence="1" type="ORF">AAV35_013755</name>
</gene>
<organism evidence="1 2">
    <name type="scientific">Salimicrobium jeotgali</name>
    <dbReference type="NCBI Taxonomy" id="1230341"/>
    <lineage>
        <taxon>Bacteria</taxon>
        <taxon>Bacillati</taxon>
        <taxon>Bacillota</taxon>
        <taxon>Bacilli</taxon>
        <taxon>Bacillales</taxon>
        <taxon>Bacillaceae</taxon>
        <taxon>Salimicrobium</taxon>
    </lineage>
</organism>